<dbReference type="SUPFAM" id="SSF56112">
    <property type="entry name" value="Protein kinase-like (PK-like)"/>
    <property type="match status" value="1"/>
</dbReference>
<dbReference type="Proteomes" id="UP000220797">
    <property type="component" value="Unassembled WGS sequence"/>
</dbReference>
<name>A0A1J1GX23_PLAGA</name>
<protein>
    <submittedName>
        <fullName evidence="2">Protein kinase, putative</fullName>
        <ecNumber evidence="2">2.7.10.2</ecNumber>
    </submittedName>
</protein>
<dbReference type="GO" id="GO:0005524">
    <property type="term" value="F:ATP binding"/>
    <property type="evidence" value="ECO:0007669"/>
    <property type="project" value="InterPro"/>
</dbReference>
<dbReference type="EMBL" id="CVMV01000070">
    <property type="protein sequence ID" value="CRG96808.1"/>
    <property type="molecule type" value="Genomic_DNA"/>
</dbReference>
<evidence type="ECO:0000313" key="3">
    <source>
        <dbReference type="Proteomes" id="UP000220797"/>
    </source>
</evidence>
<dbReference type="EC" id="2.7.10.2" evidence="2"/>
<dbReference type="Pfam" id="PF00069">
    <property type="entry name" value="Pkinase"/>
    <property type="match status" value="1"/>
</dbReference>
<evidence type="ECO:0000259" key="1">
    <source>
        <dbReference type="PROSITE" id="PS50011"/>
    </source>
</evidence>
<keyword evidence="2" id="KW-0808">Transferase</keyword>
<gene>
    <name evidence="2" type="ORF">PGAL8A_00438900</name>
</gene>
<reference evidence="2" key="1">
    <citation type="submission" date="2015-04" db="EMBL/GenBank/DDBJ databases">
        <authorList>
            <consortium name="Pathogen Informatics"/>
        </authorList>
    </citation>
    <scope>NUCLEOTIDE SEQUENCE [LARGE SCALE GENOMIC DNA]</scope>
    <source>
        <strain evidence="2">8A</strain>
    </source>
</reference>
<dbReference type="Gene3D" id="3.30.200.20">
    <property type="entry name" value="Phosphorylase Kinase, domain 1"/>
    <property type="match status" value="1"/>
</dbReference>
<evidence type="ECO:0000313" key="2">
    <source>
        <dbReference type="EMBL" id="CRG96808.1"/>
    </source>
</evidence>
<proteinExistence type="predicted"/>
<dbReference type="OrthoDB" id="10252354at2759"/>
<dbReference type="PANTHER" id="PTHR34495:SF4">
    <property type="entry name" value="UNC-51 LIKE AUTOPHAGY ACTIVATING KINASE 1A"/>
    <property type="match status" value="1"/>
</dbReference>
<dbReference type="PANTHER" id="PTHR34495">
    <property type="entry name" value="UNC-51-LIKE AUTOPHAGY-ACTIVATING KINASE 1A"/>
    <property type="match status" value="1"/>
</dbReference>
<dbReference type="VEuPathDB" id="PlasmoDB:PGAL8A_00438900"/>
<dbReference type="GeneID" id="39732922"/>
<dbReference type="OMA" id="NNSETHI"/>
<keyword evidence="3" id="KW-1185">Reference proteome</keyword>
<feature type="domain" description="Protein kinase" evidence="1">
    <location>
        <begin position="2271"/>
        <end position="2563"/>
    </location>
</feature>
<sequence length="2568" mass="298307">MNQLKKVDVFQENSNSNTIFSHYDNELNSLNEKSYVNNNNNSNLIPFKKYSNNDLYILPFTKENENEFLKMNNIYSKRGREFENTNNEYMINYLNAYINKNIKNKGGDNTSSNIIGITNKSNNETNYNLITNHLKDSKAMVETKNSIYKIDSNGNQKNDNFNSCINEFMHKNILHNNKNFSNNTLNDVISEENIINNIQRVNYINNYDNLNNTKNVNNIKNDMNEMKNINISKGISNKFNSNLISKYNNNLNLKINDNILNEDNTNKVYNNDSLHESAFDNDINEKQILNDSLNDNKISFKVHSNKLKEKNDSTKISYSQFVNLSCTPRVNNIESILNFNHVNSNHSDKKNFVIKQSNISSGISQEEILRAQEKENYKNFLNVINKRMENIIKDKNVIEIENHYKPSFQSKNIKMYDNINNIDNNNNKLINMYNYNSYLKNMKLNVNENKNTNMFINNQNVFNELNESYKNSYLKKIQFKLPVETIIDKNTFIHDSLKSSECYSPTFPYSNNAEINNDVSNSSKNIDFSNKFVVSDSRSYNNNNNNNNNSINIDKMNNINNINNLNSLDNVSNVNNTNIIEDKIADEHTVSNNLNNSHHMIIKKKKISNNLNECEDKDFCFEKETNNNVFNKNKLYLNQIINCNENNEFYLSENINKATMNDENIFLHSGNNIQLSDASYKYEKEQNIKDGNMEENNSHFYNESYTNLKNNNINKNEKNYNEGEINNLRNLDNLISLNHNTNSMENQMSLNNGSNNNLNNINTNYNTNMNNSYNVNNNFLHISNNFINKDCNNDFLNTHNNVINANNNFINTNNNMISNFNKINDNSINRIDNNNINYKHIINIENEKKINEKNQTDTLNSNMNNLSLDVNFKNISYEKINNQNGETVFYKNISYINDKVNNNNMDNNDINISNTNNNSSSIANKNINNINKNINNTNIIINNNNEIDIKSEECNNEDDNDEVKKEKCELHINIDEKEKISNYFNSDINNEQRNILGNNLNYNKKVNNSSDAKLNDLNYNLNNDCLKNSLISSNNSLNDNLSYVNHNNNNDECIMNNNFINTNFSFSMNNVSNTKNNLDNMRNINILNNSINSNLSDINNTKNINNIDKNIDNNVNNYNLTNINEENINVNVNVNVNGNMNNNNINNVDNHLDNINYLNKKNDILYNERNLNYDPIYNKNIYESKYLNIKNNNNLNLFDQNKSGVVTKSNIILTNCNMHSKENIIYPINATHKYNAVNHKENFITTDNFNNNFNVDNENNVKNVNTINILNSANNLNNISNVSNLSSINNVNNMNNLNRVNNLNILNSMNSLKNINNFNNVNNMGNIGNMNNLNNFVNKNKIFEDEILKSINLANNPVKNMNMIDNNNSYKNNVSMNLMKNNNIINSITYNQNKLLINKQNIPLNKYVNNNNNVKNINNNMIDYRSINNIVNPNTNTFDYAQINENKNYLTFSHINLSHRKNILCDNKTNDKVNLFLSYNKMSNLPNGYNMEGTDKKPINLDNYSMNNVIKNDYNSNIVINKSIIDINDNKNMKIDKHINNSTNDMDERRHLDNTDMNLLNIKSCFHNNVLESKNNLVINQNDNNKNNINPKVTNNKLNSYINDNIGNIILNKNININNFINNGRQIVQNNVNSYLSNISSVNIHNINLKKNENIYNHKNISIENKVNNNNNNNNTVNTVCKQNSNDIEKINDHLILCNNENINIMNKMKNPKGTYICNHTKNCISLNNIANQKINDINTNKILDERIFFNNSKNRNACLNSKSDFSKNVLDKNYDINKNSKNNENINYLSNFRNIINHSNSNNNNNTVQNNFKDNFYSNLNILTNNKNITNMNFNDNIIYKNNNVKINSCNNKINITQTLKSNRGTRLFKNSVMNEHRNILEQHNEEIEVDEHNDEIDEGEINENENIQERKYLHNGVPVKREKKNQESMSSSYYLNNNIIQKHYEYNNLINNNKINDIIHMKNSLNYSGITNHDKKANQEDSIQTVHNDLLTNDVKNKNYDELLHNKNIISNNQIYNIHSKIANNIPNTNFISKYNEDLLTNNERHNIKLVDENNNLNNINDIVNCNSLSNDNICYRNIESYNGINENNISSDKSSKNKNIMNVKLDNTTKNRNSQNSIANIGTINDINKVVFNNNKINENQQHIYDIEQGNAKYISNSSDITVKKKENENVFRMSKTQLLSLENDIKYLQSLSTYIKSEDLYFETYEETDVYYDKSNEYAHSVNNCTQISTADYIINKAVINNKDYLNRKLKKEKKKTKYYTNKFSSKMKYTIIEEGSFGVVYKGWYKGLNVAVKIPVDKMARQDPYGLTKRSINEWKILSKCDHPNIIKLCGGIIHSYFDIWLVTKLVNGLDLHTIKNNMSKDEKVLSIDISLKMCRQLAEVIDFLHTPIKNKKDVIIHRDIKPENLIIDNDWNIHLCDFGDAEECEDGIVTNVSGATWIYAPPELLTCHPLKQSSDYNFLDHTKLSYKWDIWSMGCVFQEMMNLPSPFQHYIITFEESDQIYEKLVDVFTKKLPPCIHSKIENSPFADIIRLCLNYDPNLRPTASEIVKLLNQPDEYLLLKRK</sequence>
<dbReference type="InterPro" id="IPR008271">
    <property type="entry name" value="Ser/Thr_kinase_AS"/>
</dbReference>
<dbReference type="InterPro" id="IPR011009">
    <property type="entry name" value="Kinase-like_dom_sf"/>
</dbReference>
<dbReference type="PROSITE" id="PS50011">
    <property type="entry name" value="PROTEIN_KINASE_DOM"/>
    <property type="match status" value="1"/>
</dbReference>
<dbReference type="InterPro" id="IPR000719">
    <property type="entry name" value="Prot_kinase_dom"/>
</dbReference>
<comment type="caution">
    <text evidence="2">The sequence shown here is derived from an EMBL/GenBank/DDBJ whole genome shotgun (WGS) entry which is preliminary data.</text>
</comment>
<keyword evidence="2" id="KW-0418">Kinase</keyword>
<organism evidence="2 3">
    <name type="scientific">Plasmodium gallinaceum</name>
    <dbReference type="NCBI Taxonomy" id="5849"/>
    <lineage>
        <taxon>Eukaryota</taxon>
        <taxon>Sar</taxon>
        <taxon>Alveolata</taxon>
        <taxon>Apicomplexa</taxon>
        <taxon>Aconoidasida</taxon>
        <taxon>Haemosporida</taxon>
        <taxon>Plasmodiidae</taxon>
        <taxon>Plasmodium</taxon>
        <taxon>Plasmodium (Haemamoeba)</taxon>
    </lineage>
</organism>
<dbReference type="CDD" id="cd00180">
    <property type="entry name" value="PKc"/>
    <property type="match status" value="1"/>
</dbReference>
<dbReference type="GO" id="GO:0004715">
    <property type="term" value="F:non-membrane spanning protein tyrosine kinase activity"/>
    <property type="evidence" value="ECO:0007669"/>
    <property type="project" value="UniProtKB-EC"/>
</dbReference>
<accession>A0A1J1GX23</accession>
<dbReference type="Gene3D" id="1.10.510.10">
    <property type="entry name" value="Transferase(Phosphotransferase) domain 1"/>
    <property type="match status" value="1"/>
</dbReference>
<dbReference type="RefSeq" id="XP_028529611.1">
    <property type="nucleotide sequence ID" value="XM_028673127.1"/>
</dbReference>
<dbReference type="SMART" id="SM00220">
    <property type="entry name" value="S_TKc"/>
    <property type="match status" value="1"/>
</dbReference>
<dbReference type="PROSITE" id="PS00108">
    <property type="entry name" value="PROTEIN_KINASE_ST"/>
    <property type="match status" value="1"/>
</dbReference>